<dbReference type="PANTHER" id="PTHR46189">
    <property type="entry name" value="LD41958P"/>
    <property type="match status" value="1"/>
</dbReference>
<feature type="compositionally biased region" description="Polar residues" evidence="1">
    <location>
        <begin position="470"/>
        <end position="484"/>
    </location>
</feature>
<dbReference type="SMART" id="SM00312">
    <property type="entry name" value="PX"/>
    <property type="match status" value="1"/>
</dbReference>
<dbReference type="GO" id="GO:0035091">
    <property type="term" value="F:phosphatidylinositol binding"/>
    <property type="evidence" value="ECO:0007669"/>
    <property type="project" value="InterPro"/>
</dbReference>
<accession>A0A8S1NDF7</accession>
<evidence type="ECO:0000313" key="4">
    <source>
        <dbReference type="Proteomes" id="UP000688137"/>
    </source>
</evidence>
<feature type="domain" description="PX" evidence="2">
    <location>
        <begin position="1"/>
        <end position="115"/>
    </location>
</feature>
<dbReference type="CDD" id="cd06093">
    <property type="entry name" value="PX_domain"/>
    <property type="match status" value="1"/>
</dbReference>
<dbReference type="OMA" id="WINLNEI"/>
<reference evidence="3" key="1">
    <citation type="submission" date="2021-01" db="EMBL/GenBank/DDBJ databases">
        <authorList>
            <consortium name="Genoscope - CEA"/>
            <person name="William W."/>
        </authorList>
    </citation>
    <scope>NUCLEOTIDE SEQUENCE</scope>
</reference>
<gene>
    <name evidence="3" type="ORF">PPRIM_AZ9-3.1.T0860171</name>
</gene>
<name>A0A8S1NDF7_PARPR</name>
<protein>
    <recommendedName>
        <fullName evidence="2">PX domain-containing protein</fullName>
    </recommendedName>
</protein>
<evidence type="ECO:0000256" key="1">
    <source>
        <dbReference type="SAM" id="MobiDB-lite"/>
    </source>
</evidence>
<dbReference type="Pfam" id="PF00787">
    <property type="entry name" value="PX"/>
    <property type="match status" value="1"/>
</dbReference>
<evidence type="ECO:0000259" key="2">
    <source>
        <dbReference type="PROSITE" id="PS50195"/>
    </source>
</evidence>
<evidence type="ECO:0000313" key="3">
    <source>
        <dbReference type="EMBL" id="CAD8090710.1"/>
    </source>
</evidence>
<dbReference type="GO" id="GO:0005769">
    <property type="term" value="C:early endosome"/>
    <property type="evidence" value="ECO:0007669"/>
    <property type="project" value="TreeGrafter"/>
</dbReference>
<organism evidence="3 4">
    <name type="scientific">Paramecium primaurelia</name>
    <dbReference type="NCBI Taxonomy" id="5886"/>
    <lineage>
        <taxon>Eukaryota</taxon>
        <taxon>Sar</taxon>
        <taxon>Alveolata</taxon>
        <taxon>Ciliophora</taxon>
        <taxon>Intramacronucleata</taxon>
        <taxon>Oligohymenophorea</taxon>
        <taxon>Peniculida</taxon>
        <taxon>Parameciidae</taxon>
        <taxon>Paramecium</taxon>
    </lineage>
</organism>
<comment type="caution">
    <text evidence="3">The sequence shown here is derived from an EMBL/GenBank/DDBJ whole genome shotgun (WGS) entry which is preliminary data.</text>
</comment>
<dbReference type="AlphaFoldDB" id="A0A8S1NDF7"/>
<keyword evidence="4" id="KW-1185">Reference proteome</keyword>
<dbReference type="PROSITE" id="PS50195">
    <property type="entry name" value="PX"/>
    <property type="match status" value="1"/>
</dbReference>
<dbReference type="PANTHER" id="PTHR46189:SF1">
    <property type="entry name" value="LD41958P"/>
    <property type="match status" value="1"/>
</dbReference>
<dbReference type="EMBL" id="CAJJDM010000089">
    <property type="protein sequence ID" value="CAD8090710.1"/>
    <property type="molecule type" value="Genomic_DNA"/>
</dbReference>
<dbReference type="Proteomes" id="UP000688137">
    <property type="component" value="Unassembled WGS sequence"/>
</dbReference>
<sequence>MQNHSFCKLSVPTFKQYEQFQGVTLYCIDVQVIGVTAWRLELRYSDLFDLNTILKAQFQKLPKFPGKTLSKLTTTQELEKRRIKLNTYLSSISERLEIVTCPIFCELFEIAKYAPKYVFEQPKIINSQQHLQTIKNCQYIKEQEALLVVSSQTEGYKQLIAFMQNDENSISEALGQVELFSLKDNQIVLKWSQIFDNQAQCLYYSEGALIVGLEKGKIIVYQLDQDLNKPQHPSNYQMHKMRVNGVFYHKLKKVIYSISQDGTFVVTQRDYLKHKDQLLLKGELTTLLVCEYREIAFIGNSKGSVFMLDLNKENVQYLKRVDCQVLSKIVDFAINNQQGFLFAACESGYLQVIDIGSIGRESNSKTKICISTNQQTKKISYCQQRHHIYIGDTLGNITVISEQTGCPIYSLRAHELDVMITLVYYLEESNKVITYGKDQMFKMWEFPTWINLNEIKYQEYQEIKQEQLNKQQTKSKLQKNNQAYQEDDEDDLNDWHKNNK</sequence>
<proteinExistence type="predicted"/>
<dbReference type="InterPro" id="IPR042234">
    <property type="entry name" value="WDFY1/WDFY2"/>
</dbReference>
<dbReference type="InterPro" id="IPR001683">
    <property type="entry name" value="PX_dom"/>
</dbReference>
<feature type="region of interest" description="Disordered" evidence="1">
    <location>
        <begin position="470"/>
        <end position="500"/>
    </location>
</feature>